<gene>
    <name evidence="2" type="ORF">A2563_01830</name>
</gene>
<organism evidence="2 3">
    <name type="scientific">Candidatus Magasanikbacteria bacterium RIFOXYD1_FULL_40_23</name>
    <dbReference type="NCBI Taxonomy" id="1798705"/>
    <lineage>
        <taxon>Bacteria</taxon>
        <taxon>Candidatus Magasanikiibacteriota</taxon>
    </lineage>
</organism>
<dbReference type="AlphaFoldDB" id="A0A1F6PAW9"/>
<dbReference type="Proteomes" id="UP000176634">
    <property type="component" value="Unassembled WGS sequence"/>
</dbReference>
<evidence type="ECO:0000313" key="2">
    <source>
        <dbReference type="EMBL" id="OGH93327.1"/>
    </source>
</evidence>
<sequence>MGPHLFSTIEGRAKRTEQSSYGEEKGANAGNFRNEDNAFVSIATWQLLHCRYHGKACKEADTE</sequence>
<reference evidence="2 3" key="1">
    <citation type="journal article" date="2016" name="Nat. Commun.">
        <title>Thousands of microbial genomes shed light on interconnected biogeochemical processes in an aquifer system.</title>
        <authorList>
            <person name="Anantharaman K."/>
            <person name="Brown C.T."/>
            <person name="Hug L.A."/>
            <person name="Sharon I."/>
            <person name="Castelle C.J."/>
            <person name="Probst A.J."/>
            <person name="Thomas B.C."/>
            <person name="Singh A."/>
            <person name="Wilkins M.J."/>
            <person name="Karaoz U."/>
            <person name="Brodie E.L."/>
            <person name="Williams K.H."/>
            <person name="Hubbard S.S."/>
            <person name="Banfield J.F."/>
        </authorList>
    </citation>
    <scope>NUCLEOTIDE SEQUENCE [LARGE SCALE GENOMIC DNA]</scope>
</reference>
<dbReference type="EMBL" id="MFRA01000001">
    <property type="protein sequence ID" value="OGH93327.1"/>
    <property type="molecule type" value="Genomic_DNA"/>
</dbReference>
<proteinExistence type="predicted"/>
<comment type="caution">
    <text evidence="2">The sequence shown here is derived from an EMBL/GenBank/DDBJ whole genome shotgun (WGS) entry which is preliminary data.</text>
</comment>
<protein>
    <submittedName>
        <fullName evidence="2">Uncharacterized protein</fullName>
    </submittedName>
</protein>
<accession>A0A1F6PAW9</accession>
<feature type="region of interest" description="Disordered" evidence="1">
    <location>
        <begin position="1"/>
        <end position="30"/>
    </location>
</feature>
<evidence type="ECO:0000256" key="1">
    <source>
        <dbReference type="SAM" id="MobiDB-lite"/>
    </source>
</evidence>
<feature type="compositionally biased region" description="Basic and acidic residues" evidence="1">
    <location>
        <begin position="11"/>
        <end position="26"/>
    </location>
</feature>
<name>A0A1F6PAW9_9BACT</name>
<evidence type="ECO:0000313" key="3">
    <source>
        <dbReference type="Proteomes" id="UP000176634"/>
    </source>
</evidence>